<feature type="compositionally biased region" description="Acidic residues" evidence="1">
    <location>
        <begin position="73"/>
        <end position="86"/>
    </location>
</feature>
<reference evidence="2" key="1">
    <citation type="submission" date="2020-06" db="EMBL/GenBank/DDBJ databases">
        <authorList>
            <consortium name="Plant Systems Biology data submission"/>
        </authorList>
    </citation>
    <scope>NUCLEOTIDE SEQUENCE</scope>
    <source>
        <strain evidence="2">D6</strain>
    </source>
</reference>
<evidence type="ECO:0000256" key="1">
    <source>
        <dbReference type="SAM" id="MobiDB-lite"/>
    </source>
</evidence>
<sequence length="154" mass="17107">MTSRAAKKRAETDEAVQNAGMILKLSKKGSGITAHSALRLAGISTEDRANRNLQRRALRARDKLEDQRKQLENDFDELAMEESDSEDLSHPFPDSQESVIPIVPKPPGRMRRTSKQAAAQRKANVQVKDLKAKLFQDAVEALQEEESKAAAATR</sequence>
<comment type="caution">
    <text evidence="2">The sequence shown here is derived from an EMBL/GenBank/DDBJ whole genome shotgun (WGS) entry which is preliminary data.</text>
</comment>
<feature type="region of interest" description="Disordered" evidence="1">
    <location>
        <begin position="64"/>
        <end position="122"/>
    </location>
</feature>
<protein>
    <submittedName>
        <fullName evidence="2">Uncharacterized protein</fullName>
    </submittedName>
</protein>
<keyword evidence="3" id="KW-1185">Reference proteome</keyword>
<gene>
    <name evidence="2" type="ORF">SEMRO_27_G018010.1</name>
</gene>
<dbReference type="EMBL" id="CAICTM010000027">
    <property type="protein sequence ID" value="CAB9497857.1"/>
    <property type="molecule type" value="Genomic_DNA"/>
</dbReference>
<dbReference type="AlphaFoldDB" id="A0A9N8D7N8"/>
<proteinExistence type="predicted"/>
<accession>A0A9N8D7N8</accession>
<organism evidence="2 3">
    <name type="scientific">Seminavis robusta</name>
    <dbReference type="NCBI Taxonomy" id="568900"/>
    <lineage>
        <taxon>Eukaryota</taxon>
        <taxon>Sar</taxon>
        <taxon>Stramenopiles</taxon>
        <taxon>Ochrophyta</taxon>
        <taxon>Bacillariophyta</taxon>
        <taxon>Bacillariophyceae</taxon>
        <taxon>Bacillariophycidae</taxon>
        <taxon>Naviculales</taxon>
        <taxon>Naviculaceae</taxon>
        <taxon>Seminavis</taxon>
    </lineage>
</organism>
<name>A0A9N8D7N8_9STRA</name>
<evidence type="ECO:0000313" key="2">
    <source>
        <dbReference type="EMBL" id="CAB9497857.1"/>
    </source>
</evidence>
<evidence type="ECO:0000313" key="3">
    <source>
        <dbReference type="Proteomes" id="UP001153069"/>
    </source>
</evidence>
<dbReference type="Proteomes" id="UP001153069">
    <property type="component" value="Unassembled WGS sequence"/>
</dbReference>